<dbReference type="Proteomes" id="UP001367508">
    <property type="component" value="Unassembled WGS sequence"/>
</dbReference>
<proteinExistence type="predicted"/>
<evidence type="ECO:0000313" key="2">
    <source>
        <dbReference type="EMBL" id="KAK7349366.1"/>
    </source>
</evidence>
<dbReference type="EMBL" id="JAYMYQ010000002">
    <property type="protein sequence ID" value="KAK7349366.1"/>
    <property type="molecule type" value="Genomic_DNA"/>
</dbReference>
<comment type="caution">
    <text evidence="2">The sequence shown here is derived from an EMBL/GenBank/DDBJ whole genome shotgun (WGS) entry which is preliminary data.</text>
</comment>
<keyword evidence="1" id="KW-1133">Transmembrane helix</keyword>
<feature type="transmembrane region" description="Helical" evidence="1">
    <location>
        <begin position="12"/>
        <end position="31"/>
    </location>
</feature>
<dbReference type="AlphaFoldDB" id="A0AAN9M7N7"/>
<protein>
    <submittedName>
        <fullName evidence="2">Uncharacterized protein</fullName>
    </submittedName>
</protein>
<gene>
    <name evidence="2" type="ORF">VNO77_06681</name>
</gene>
<accession>A0AAN9M7N7</accession>
<evidence type="ECO:0000256" key="1">
    <source>
        <dbReference type="SAM" id="Phobius"/>
    </source>
</evidence>
<organism evidence="2 3">
    <name type="scientific">Canavalia gladiata</name>
    <name type="common">Sword bean</name>
    <name type="synonym">Dolichos gladiatus</name>
    <dbReference type="NCBI Taxonomy" id="3824"/>
    <lineage>
        <taxon>Eukaryota</taxon>
        <taxon>Viridiplantae</taxon>
        <taxon>Streptophyta</taxon>
        <taxon>Embryophyta</taxon>
        <taxon>Tracheophyta</taxon>
        <taxon>Spermatophyta</taxon>
        <taxon>Magnoliopsida</taxon>
        <taxon>eudicotyledons</taxon>
        <taxon>Gunneridae</taxon>
        <taxon>Pentapetalae</taxon>
        <taxon>rosids</taxon>
        <taxon>fabids</taxon>
        <taxon>Fabales</taxon>
        <taxon>Fabaceae</taxon>
        <taxon>Papilionoideae</taxon>
        <taxon>50 kb inversion clade</taxon>
        <taxon>NPAAA clade</taxon>
        <taxon>indigoferoid/millettioid clade</taxon>
        <taxon>Phaseoleae</taxon>
        <taxon>Canavalia</taxon>
    </lineage>
</organism>
<sequence>MERPPIKPEQKRYVPVSVCVCSNFWFCFGFASSKTSLLHSGSTSGFLDFCFRSELDSIRHCRKMSPPASVR</sequence>
<reference evidence="2 3" key="1">
    <citation type="submission" date="2024-01" db="EMBL/GenBank/DDBJ databases">
        <title>The genomes of 5 underutilized Papilionoideae crops provide insights into root nodulation and disease resistanc.</title>
        <authorList>
            <person name="Jiang F."/>
        </authorList>
    </citation>
    <scope>NUCLEOTIDE SEQUENCE [LARGE SCALE GENOMIC DNA]</scope>
    <source>
        <strain evidence="2">LVBAO_FW01</strain>
        <tissue evidence="2">Leaves</tissue>
    </source>
</reference>
<keyword evidence="1" id="KW-0812">Transmembrane</keyword>
<keyword evidence="1" id="KW-0472">Membrane</keyword>
<name>A0AAN9M7N7_CANGL</name>
<evidence type="ECO:0000313" key="3">
    <source>
        <dbReference type="Proteomes" id="UP001367508"/>
    </source>
</evidence>
<keyword evidence="3" id="KW-1185">Reference proteome</keyword>